<sequence>MDPPSPQAVERKGNDAVATSDGDDGKNSCVVVEVSIVEGVKVAMGEAGEVSSGSQSSDGEVLLGVHEEATVGTIRGGLSHNDGVDLVKGVDAWTVSEGSVKKTSYSEAVRDDLSETLQPDFVVKNGVADVSIPEELMVDVDPLWKYFVVGYFMNDVPHIGSIHSTGRRRSGAE</sequence>
<dbReference type="AlphaFoldDB" id="A0A8S9P083"/>
<evidence type="ECO:0000313" key="2">
    <source>
        <dbReference type="EMBL" id="KAF3507671.1"/>
    </source>
</evidence>
<reference evidence="2" key="1">
    <citation type="submission" date="2019-12" db="EMBL/GenBank/DDBJ databases">
        <title>Genome sequencing and annotation of Brassica cretica.</title>
        <authorList>
            <person name="Studholme D.J."/>
            <person name="Sarris P."/>
        </authorList>
    </citation>
    <scope>NUCLEOTIDE SEQUENCE</scope>
    <source>
        <strain evidence="2">PFS-109/04</strain>
        <tissue evidence="2">Leaf</tissue>
    </source>
</reference>
<gene>
    <name evidence="2" type="ORF">F2Q69_00004994</name>
</gene>
<dbReference type="EMBL" id="QGKX02001521">
    <property type="protein sequence ID" value="KAF3507671.1"/>
    <property type="molecule type" value="Genomic_DNA"/>
</dbReference>
<protein>
    <submittedName>
        <fullName evidence="2">Uncharacterized protein</fullName>
    </submittedName>
</protein>
<feature type="region of interest" description="Disordered" evidence="1">
    <location>
        <begin position="1"/>
        <end position="25"/>
    </location>
</feature>
<comment type="caution">
    <text evidence="2">The sequence shown here is derived from an EMBL/GenBank/DDBJ whole genome shotgun (WGS) entry which is preliminary data.</text>
</comment>
<evidence type="ECO:0000256" key="1">
    <source>
        <dbReference type="SAM" id="MobiDB-lite"/>
    </source>
</evidence>
<name>A0A8S9P083_BRACR</name>
<accession>A0A8S9P083</accession>
<organism evidence="2 3">
    <name type="scientific">Brassica cretica</name>
    <name type="common">Mustard</name>
    <dbReference type="NCBI Taxonomy" id="69181"/>
    <lineage>
        <taxon>Eukaryota</taxon>
        <taxon>Viridiplantae</taxon>
        <taxon>Streptophyta</taxon>
        <taxon>Embryophyta</taxon>
        <taxon>Tracheophyta</taxon>
        <taxon>Spermatophyta</taxon>
        <taxon>Magnoliopsida</taxon>
        <taxon>eudicotyledons</taxon>
        <taxon>Gunneridae</taxon>
        <taxon>Pentapetalae</taxon>
        <taxon>rosids</taxon>
        <taxon>malvids</taxon>
        <taxon>Brassicales</taxon>
        <taxon>Brassicaceae</taxon>
        <taxon>Brassiceae</taxon>
        <taxon>Brassica</taxon>
    </lineage>
</organism>
<dbReference type="Proteomes" id="UP000712600">
    <property type="component" value="Unassembled WGS sequence"/>
</dbReference>
<evidence type="ECO:0000313" key="3">
    <source>
        <dbReference type="Proteomes" id="UP000712600"/>
    </source>
</evidence>
<proteinExistence type="predicted"/>